<protein>
    <submittedName>
        <fullName evidence="1">Uncharacterized protein</fullName>
    </submittedName>
</protein>
<comment type="caution">
    <text evidence="1">The sequence shown here is derived from an EMBL/GenBank/DDBJ whole genome shotgun (WGS) entry which is preliminary data.</text>
</comment>
<keyword evidence="2" id="KW-1185">Reference proteome</keyword>
<dbReference type="Proteomes" id="UP001497700">
    <property type="component" value="Unassembled WGS sequence"/>
</dbReference>
<evidence type="ECO:0000313" key="2">
    <source>
        <dbReference type="Proteomes" id="UP001497700"/>
    </source>
</evidence>
<dbReference type="EMBL" id="MU393561">
    <property type="protein sequence ID" value="KAI4861120.1"/>
    <property type="molecule type" value="Genomic_DNA"/>
</dbReference>
<gene>
    <name evidence="1" type="ORF">F4820DRAFT_80153</name>
</gene>
<evidence type="ECO:0000313" key="1">
    <source>
        <dbReference type="EMBL" id="KAI4861120.1"/>
    </source>
</evidence>
<name>A0ACB9YQ15_9PEZI</name>
<proteinExistence type="predicted"/>
<organism evidence="1 2">
    <name type="scientific">Hypoxylon rubiginosum</name>
    <dbReference type="NCBI Taxonomy" id="110542"/>
    <lineage>
        <taxon>Eukaryota</taxon>
        <taxon>Fungi</taxon>
        <taxon>Dikarya</taxon>
        <taxon>Ascomycota</taxon>
        <taxon>Pezizomycotina</taxon>
        <taxon>Sordariomycetes</taxon>
        <taxon>Xylariomycetidae</taxon>
        <taxon>Xylariales</taxon>
        <taxon>Hypoxylaceae</taxon>
        <taxon>Hypoxylon</taxon>
    </lineage>
</organism>
<sequence>MFASWKPVANSDGSNVLLCRRPHTFDPVTAKTERPVACSQCRAQKVRCTGERNGEACRRCQSLGKKCTYPPRRCGTTPARPAEKALPSDFTDTELVRPDPLELPTPAPTDDPGRPVSSASTNRVAHEWIHESQGNYSSNGPAATDFANFPLGHEFTRYSSASSGLMENCEVQNGGRFAPEQILASTQGQSLFRSTQQHHPGTYSSDASSEPTAASWSAQSRLVLQADEALFSNAHPQGTTGMADTSTRSGSTARPTNCQCLHRVVILLDELELLGEPAATTTNDARPPLIPVDGILVAHRKALRQAEDMLACVSCVARVENMVILTFLVSRLTELCCRAMSALSSSSRSRSTAGTPPPPSLPTTTAEHSHAGASASASQEQVLATTAAAASIVVVIGAYRPESESELIAVARVLLRLGLDRLLGLVSTLQGVGRRLGSETMARRLGACRRAIGGQLEEDR</sequence>
<accession>A0ACB9YQ15</accession>
<reference evidence="1 2" key="1">
    <citation type="journal article" date="2022" name="New Phytol.">
        <title>Ecological generalism drives hyperdiversity of secondary metabolite gene clusters in xylarialean endophytes.</title>
        <authorList>
            <person name="Franco M.E.E."/>
            <person name="Wisecaver J.H."/>
            <person name="Arnold A.E."/>
            <person name="Ju Y.M."/>
            <person name="Slot J.C."/>
            <person name="Ahrendt S."/>
            <person name="Moore L.P."/>
            <person name="Eastman K.E."/>
            <person name="Scott K."/>
            <person name="Konkel Z."/>
            <person name="Mondo S.J."/>
            <person name="Kuo A."/>
            <person name="Hayes R.D."/>
            <person name="Haridas S."/>
            <person name="Andreopoulos B."/>
            <person name="Riley R."/>
            <person name="LaButti K."/>
            <person name="Pangilinan J."/>
            <person name="Lipzen A."/>
            <person name="Amirebrahimi M."/>
            <person name="Yan J."/>
            <person name="Adam C."/>
            <person name="Keymanesh K."/>
            <person name="Ng V."/>
            <person name="Louie K."/>
            <person name="Northen T."/>
            <person name="Drula E."/>
            <person name="Henrissat B."/>
            <person name="Hsieh H.M."/>
            <person name="Youens-Clark K."/>
            <person name="Lutzoni F."/>
            <person name="Miadlikowska J."/>
            <person name="Eastwood D.C."/>
            <person name="Hamelin R.C."/>
            <person name="Grigoriev I.V."/>
            <person name="U'Ren J.M."/>
        </authorList>
    </citation>
    <scope>NUCLEOTIDE SEQUENCE [LARGE SCALE GENOMIC DNA]</scope>
    <source>
        <strain evidence="1 2">CBS 119005</strain>
    </source>
</reference>